<evidence type="ECO:0000313" key="3">
    <source>
        <dbReference type="Proteomes" id="UP001250656"/>
    </source>
</evidence>
<dbReference type="RefSeq" id="WP_314012679.1">
    <property type="nucleotide sequence ID" value="NZ_JAVTTP010000001.1"/>
</dbReference>
<dbReference type="EMBL" id="JAVTTP010000001">
    <property type="protein sequence ID" value="MDT7827682.1"/>
    <property type="molecule type" value="Genomic_DNA"/>
</dbReference>
<accession>A0ABU3L3L3</accession>
<dbReference type="Proteomes" id="UP001250656">
    <property type="component" value="Unassembled WGS sequence"/>
</dbReference>
<dbReference type="EMBL" id="JAVTTP010000001">
    <property type="protein sequence ID" value="MDT7827653.1"/>
    <property type="molecule type" value="Genomic_DNA"/>
</dbReference>
<comment type="caution">
    <text evidence="2">The sequence shown here is derived from an EMBL/GenBank/DDBJ whole genome shotgun (WGS) entry which is preliminary data.</text>
</comment>
<keyword evidence="3" id="KW-1185">Reference proteome</keyword>
<sequence length="165" mass="19408">MESQAEFVVEFSSDCIGMEFINIENPEDCVSQRPFYLLWIKNGKYFKRKFSDCSVFKTIEMERSDFLMMSNEKLHEIKNAKLLPVIHKSKKNPKGEQEIVELDIDHFCESKFIFHKGTEKIEKSINHFYLGTEMIDENTPNDNYKLNQKSILGTIHKLIGQETME</sequence>
<evidence type="ECO:0000313" key="2">
    <source>
        <dbReference type="EMBL" id="MDT7827682.1"/>
    </source>
</evidence>
<gene>
    <name evidence="1" type="ORF">RQM65_03105</name>
    <name evidence="2" type="ORF">RQM65_03255</name>
</gene>
<organism evidence="2 3">
    <name type="scientific">Pricia mediterranea</name>
    <dbReference type="NCBI Taxonomy" id="3076079"/>
    <lineage>
        <taxon>Bacteria</taxon>
        <taxon>Pseudomonadati</taxon>
        <taxon>Bacteroidota</taxon>
        <taxon>Flavobacteriia</taxon>
        <taxon>Flavobacteriales</taxon>
        <taxon>Flavobacteriaceae</taxon>
        <taxon>Pricia</taxon>
    </lineage>
</organism>
<reference evidence="2 3" key="1">
    <citation type="submission" date="2023-09" db="EMBL/GenBank/DDBJ databases">
        <title>Novel taxa isolated from Blanes Bay.</title>
        <authorList>
            <person name="Rey-Velasco X."/>
            <person name="Lucena T."/>
        </authorList>
    </citation>
    <scope>NUCLEOTIDE SEQUENCE [LARGE SCALE GENOMIC DNA]</scope>
    <source>
        <strain evidence="2 3">S334</strain>
    </source>
</reference>
<protein>
    <submittedName>
        <fullName evidence="2">Uncharacterized protein</fullName>
    </submittedName>
</protein>
<proteinExistence type="predicted"/>
<evidence type="ECO:0000313" key="1">
    <source>
        <dbReference type="EMBL" id="MDT7827653.1"/>
    </source>
</evidence>
<name>A0ABU3L3L3_9FLAO</name>